<reference evidence="2 3" key="1">
    <citation type="journal article" date="2016" name="Nat. Commun.">
        <title>Thousands of microbial genomes shed light on interconnected biogeochemical processes in an aquifer system.</title>
        <authorList>
            <person name="Anantharaman K."/>
            <person name="Brown C.T."/>
            <person name="Hug L.A."/>
            <person name="Sharon I."/>
            <person name="Castelle C.J."/>
            <person name="Probst A.J."/>
            <person name="Thomas B.C."/>
            <person name="Singh A."/>
            <person name="Wilkins M.J."/>
            <person name="Karaoz U."/>
            <person name="Brodie E.L."/>
            <person name="Williams K.H."/>
            <person name="Hubbard S.S."/>
            <person name="Banfield J.F."/>
        </authorList>
    </citation>
    <scope>NUCLEOTIDE SEQUENCE [LARGE SCALE GENOMIC DNA]</scope>
</reference>
<gene>
    <name evidence="2" type="ORF">A2664_02535</name>
</gene>
<accession>A0A1G2M335</accession>
<evidence type="ECO:0000313" key="2">
    <source>
        <dbReference type="EMBL" id="OHA18316.1"/>
    </source>
</evidence>
<evidence type="ECO:0000313" key="3">
    <source>
        <dbReference type="Proteomes" id="UP000178873"/>
    </source>
</evidence>
<dbReference type="PANTHER" id="PTHR43861">
    <property type="entry name" value="TRANS-ACONITATE 2-METHYLTRANSFERASE-RELATED"/>
    <property type="match status" value="1"/>
</dbReference>
<dbReference type="GO" id="GO:0008757">
    <property type="term" value="F:S-adenosylmethionine-dependent methyltransferase activity"/>
    <property type="evidence" value="ECO:0007669"/>
    <property type="project" value="InterPro"/>
</dbReference>
<dbReference type="InterPro" id="IPR013216">
    <property type="entry name" value="Methyltransf_11"/>
</dbReference>
<dbReference type="Gene3D" id="3.40.50.150">
    <property type="entry name" value="Vaccinia Virus protein VP39"/>
    <property type="match status" value="1"/>
</dbReference>
<dbReference type="STRING" id="1802301.A2664_02535"/>
<evidence type="ECO:0000259" key="1">
    <source>
        <dbReference type="Pfam" id="PF08241"/>
    </source>
</evidence>
<dbReference type="Pfam" id="PF08241">
    <property type="entry name" value="Methyltransf_11"/>
    <property type="match status" value="1"/>
</dbReference>
<proteinExistence type="predicted"/>
<dbReference type="AlphaFoldDB" id="A0A1G2M335"/>
<dbReference type="CDD" id="cd02440">
    <property type="entry name" value="AdoMet_MTases"/>
    <property type="match status" value="1"/>
</dbReference>
<dbReference type="InterPro" id="IPR029063">
    <property type="entry name" value="SAM-dependent_MTases_sf"/>
</dbReference>
<dbReference type="EMBL" id="MHRF01000007">
    <property type="protein sequence ID" value="OHA18316.1"/>
    <property type="molecule type" value="Genomic_DNA"/>
</dbReference>
<sequence>MHKKDTSWNAVAPWYDTLVEGAGSYQQEVILPNILRLAGDIKGKKIFDLACGQGFFAHKFSAAGAVVTGLDASDNLIEIAKKSSGGKGVPHFLTGTAESLPKELITGSFDLVVCILALQNIKELDATLGGVARALSAKGRFLIVLNHPAFRIPRRSEWGVDEKTSTQYRRIDGYLSESAAEISMNPSKKESAVTYSFHRPLQVYMKMLAKHDFSITRLEEWISHKTSESGPRKQMEDRARKEFPLFLFLECTKGKI</sequence>
<protein>
    <recommendedName>
        <fullName evidence="1">Methyltransferase type 11 domain-containing protein</fullName>
    </recommendedName>
</protein>
<dbReference type="PANTHER" id="PTHR43861:SF1">
    <property type="entry name" value="TRANS-ACONITATE 2-METHYLTRANSFERASE"/>
    <property type="match status" value="1"/>
</dbReference>
<feature type="domain" description="Methyltransferase type 11" evidence="1">
    <location>
        <begin position="48"/>
        <end position="143"/>
    </location>
</feature>
<dbReference type="SUPFAM" id="SSF53335">
    <property type="entry name" value="S-adenosyl-L-methionine-dependent methyltransferases"/>
    <property type="match status" value="1"/>
</dbReference>
<comment type="caution">
    <text evidence="2">The sequence shown here is derived from an EMBL/GenBank/DDBJ whole genome shotgun (WGS) entry which is preliminary data.</text>
</comment>
<dbReference type="Proteomes" id="UP000178873">
    <property type="component" value="Unassembled WGS sequence"/>
</dbReference>
<organism evidence="2 3">
    <name type="scientific">Candidatus Taylorbacteria bacterium RIFCSPHIGHO2_01_FULL_46_22b</name>
    <dbReference type="NCBI Taxonomy" id="1802301"/>
    <lineage>
        <taxon>Bacteria</taxon>
        <taxon>Candidatus Tayloriibacteriota</taxon>
    </lineage>
</organism>
<name>A0A1G2M335_9BACT</name>